<name>A0A1G7I4L4_9BACT</name>
<proteinExistence type="predicted"/>
<dbReference type="EMBL" id="LT629690">
    <property type="protein sequence ID" value="SDF07645.1"/>
    <property type="molecule type" value="Genomic_DNA"/>
</dbReference>
<evidence type="ECO:0000313" key="2">
    <source>
        <dbReference type="Proteomes" id="UP000182427"/>
    </source>
</evidence>
<organism evidence="1 2">
    <name type="scientific">Terriglobus roseus</name>
    <dbReference type="NCBI Taxonomy" id="392734"/>
    <lineage>
        <taxon>Bacteria</taxon>
        <taxon>Pseudomonadati</taxon>
        <taxon>Acidobacteriota</taxon>
        <taxon>Terriglobia</taxon>
        <taxon>Terriglobales</taxon>
        <taxon>Acidobacteriaceae</taxon>
        <taxon>Terriglobus</taxon>
    </lineage>
</organism>
<dbReference type="AlphaFoldDB" id="A0A1G7I4L4"/>
<accession>A0A1G7I4L4</accession>
<reference evidence="1 2" key="1">
    <citation type="submission" date="2016-10" db="EMBL/GenBank/DDBJ databases">
        <authorList>
            <person name="de Groot N.N."/>
        </authorList>
    </citation>
    <scope>NUCLEOTIDE SEQUENCE [LARGE SCALE GENOMIC DNA]</scope>
    <source>
        <strain evidence="1 2">GAS232</strain>
    </source>
</reference>
<gene>
    <name evidence="1" type="ORF">SAMN05444167_1322</name>
</gene>
<sequence>MPTNRTTNVLLGLIAGALMVLAARPYIAPTSVHADADSADPIYVEPGVHMIRIAKGGGQVLGKVMVNLRTGNVYGFPTTTSDPYPASPLDNKPQVSHAIPLGRFALEEAR</sequence>
<protein>
    <submittedName>
        <fullName evidence="1">Uncharacterized protein</fullName>
    </submittedName>
</protein>
<dbReference type="OrthoDB" id="122393at2"/>
<evidence type="ECO:0000313" key="1">
    <source>
        <dbReference type="EMBL" id="SDF07645.1"/>
    </source>
</evidence>
<dbReference type="RefSeq" id="WP_083344441.1">
    <property type="nucleotide sequence ID" value="NZ_LT629690.1"/>
</dbReference>
<dbReference type="Proteomes" id="UP000182427">
    <property type="component" value="Chromosome I"/>
</dbReference>
<keyword evidence="2" id="KW-1185">Reference proteome</keyword>